<dbReference type="RefSeq" id="WP_021624587.1">
    <property type="nucleotide sequence ID" value="NZ_CABKST010000264.1"/>
</dbReference>
<dbReference type="GO" id="GO:0005886">
    <property type="term" value="C:plasma membrane"/>
    <property type="evidence" value="ECO:0007669"/>
    <property type="project" value="UniProtKB-SubCell"/>
</dbReference>
<evidence type="ECO:0000313" key="9">
    <source>
        <dbReference type="EMBL" id="NME97110.1"/>
    </source>
</evidence>
<dbReference type="EMBL" id="JABAGO010000002">
    <property type="protein sequence ID" value="NME97110.1"/>
    <property type="molecule type" value="Genomic_DNA"/>
</dbReference>
<sequence>MRPYNQGNLATQIERRPKPKQRTIQKKRVTIRPGISSGEKLLYFFAVVALVIVSTFLIARYAKISYYNYQILETKHEVKKITEQNGELHAQIDELSKPERIRSIAEQMGLTKLDDTVRVFKGGTASN</sequence>
<keyword evidence="5 7" id="KW-0472">Membrane</keyword>
<keyword evidence="6 7" id="KW-0131">Cell cycle</keyword>
<evidence type="ECO:0000256" key="6">
    <source>
        <dbReference type="ARBA" id="ARBA00023306"/>
    </source>
</evidence>
<dbReference type="GO" id="GO:0043093">
    <property type="term" value="P:FtsZ-dependent cytokinesis"/>
    <property type="evidence" value="ECO:0007669"/>
    <property type="project" value="UniProtKB-UniRule"/>
</dbReference>
<comment type="similarity">
    <text evidence="7">Belongs to the FtsL family.</text>
</comment>
<keyword evidence="4 7" id="KW-1133">Transmembrane helix</keyword>
<keyword evidence="2 7" id="KW-0132">Cell division</keyword>
<protein>
    <recommendedName>
        <fullName evidence="7 8">Cell division protein FtsL</fullName>
    </recommendedName>
</protein>
<evidence type="ECO:0000313" key="10">
    <source>
        <dbReference type="Proteomes" id="UP000561326"/>
    </source>
</evidence>
<keyword evidence="3 7" id="KW-0812">Transmembrane</keyword>
<comment type="function">
    <text evidence="7">Essential cell division protein.</text>
</comment>
<evidence type="ECO:0000256" key="5">
    <source>
        <dbReference type="ARBA" id="ARBA00023136"/>
    </source>
</evidence>
<dbReference type="Proteomes" id="UP000561326">
    <property type="component" value="Unassembled WGS sequence"/>
</dbReference>
<gene>
    <name evidence="7 9" type="primary">ftsL</name>
    <name evidence="9" type="ORF">HF838_02445</name>
</gene>
<name>A0A848CV57_ANEAE</name>
<dbReference type="InterPro" id="IPR007060">
    <property type="entry name" value="FtsL/DivIC"/>
</dbReference>
<evidence type="ECO:0000256" key="7">
    <source>
        <dbReference type="HAMAP-Rule" id="MF_00910"/>
    </source>
</evidence>
<dbReference type="InterPro" id="IPR011922">
    <property type="entry name" value="Cell_div_FtsL"/>
</dbReference>
<evidence type="ECO:0000256" key="2">
    <source>
        <dbReference type="ARBA" id="ARBA00022618"/>
    </source>
</evidence>
<reference evidence="9 10" key="1">
    <citation type="submission" date="2020-04" db="EMBL/GenBank/DDBJ databases">
        <authorList>
            <person name="Hitch T.C.A."/>
            <person name="Wylensek D."/>
            <person name="Clavel T."/>
        </authorList>
    </citation>
    <scope>NUCLEOTIDE SEQUENCE [LARGE SCALE GENOMIC DNA]</scope>
    <source>
        <strain evidence="9 10">WB01_D5_05</strain>
    </source>
</reference>
<organism evidence="9 10">
    <name type="scientific">Aneurinibacillus aneurinilyticus</name>
    <name type="common">Bacillus aneurinolyticus</name>
    <dbReference type="NCBI Taxonomy" id="1391"/>
    <lineage>
        <taxon>Bacteria</taxon>
        <taxon>Bacillati</taxon>
        <taxon>Bacillota</taxon>
        <taxon>Bacilli</taxon>
        <taxon>Bacillales</taxon>
        <taxon>Paenibacillaceae</taxon>
        <taxon>Aneurinibacillus group</taxon>
        <taxon>Aneurinibacillus</taxon>
    </lineage>
</organism>
<evidence type="ECO:0000256" key="8">
    <source>
        <dbReference type="NCBIfam" id="TIGR02209"/>
    </source>
</evidence>
<evidence type="ECO:0000256" key="3">
    <source>
        <dbReference type="ARBA" id="ARBA00022692"/>
    </source>
</evidence>
<dbReference type="Pfam" id="PF04977">
    <property type="entry name" value="DivIC"/>
    <property type="match status" value="1"/>
</dbReference>
<comment type="subcellular location">
    <subcellularLocation>
        <location evidence="7">Cell membrane</location>
        <topology evidence="7">Single-pass type II membrane protein</topology>
    </subcellularLocation>
    <text evidence="7">Localizes to the division septum where it forms a ring structure.</text>
</comment>
<proteinExistence type="inferred from homology"/>
<feature type="transmembrane region" description="Helical" evidence="7">
    <location>
        <begin position="41"/>
        <end position="62"/>
    </location>
</feature>
<dbReference type="AlphaFoldDB" id="A0A848CV57"/>
<dbReference type="GO" id="GO:0032153">
    <property type="term" value="C:cell division site"/>
    <property type="evidence" value="ECO:0007669"/>
    <property type="project" value="UniProtKB-UniRule"/>
</dbReference>
<dbReference type="HAMAP" id="MF_00910">
    <property type="entry name" value="FtsL"/>
    <property type="match status" value="1"/>
</dbReference>
<comment type="caution">
    <text evidence="9">The sequence shown here is derived from an EMBL/GenBank/DDBJ whole genome shotgun (WGS) entry which is preliminary data.</text>
</comment>
<keyword evidence="1 7" id="KW-1003">Cell membrane</keyword>
<evidence type="ECO:0000256" key="4">
    <source>
        <dbReference type="ARBA" id="ARBA00022989"/>
    </source>
</evidence>
<dbReference type="OrthoDB" id="2989137at2"/>
<accession>A0A848CV57</accession>
<dbReference type="NCBIfam" id="TIGR02209">
    <property type="entry name" value="ftsL_broad"/>
    <property type="match status" value="1"/>
</dbReference>
<dbReference type="GeneID" id="92841553"/>
<evidence type="ECO:0000256" key="1">
    <source>
        <dbReference type="ARBA" id="ARBA00022475"/>
    </source>
</evidence>